<feature type="compositionally biased region" description="Low complexity" evidence="1">
    <location>
        <begin position="105"/>
        <end position="121"/>
    </location>
</feature>
<proteinExistence type="predicted"/>
<dbReference type="HOGENOM" id="CLU_1015541_0_0_1"/>
<sequence length="274" mass="30066">MLAKVVSHLKRRFQRQDARNSQPPELRRWSGFVDPFPHVAAGGYTKYYKSHGLLDHDHPVALPERTMCDNLSPTLDISSPRRLQKRVNPRPSVPPIQIPVHAQQLSASGSSTSSSTLLSTSHPPGTNVSIPNSIVSTTSTSVSIIHRSSKMSLLGIPEGPAAATEFGKRRRSNNSHAKHASEGTGASLRRRKRRMLRTTGEHDSVIAFSIPGILSGAPSENDHLERPPLETVGSNPTTPTTLCDDVDHVIPKPWMSERPDSRASFRTARSEFDD</sequence>
<feature type="compositionally biased region" description="Polar residues" evidence="1">
    <location>
        <begin position="232"/>
        <end position="241"/>
    </location>
</feature>
<feature type="region of interest" description="Disordered" evidence="1">
    <location>
        <begin position="165"/>
        <end position="190"/>
    </location>
</feature>
<dbReference type="EMBL" id="KN818228">
    <property type="protein sequence ID" value="KIL68376.1"/>
    <property type="molecule type" value="Genomic_DNA"/>
</dbReference>
<dbReference type="AlphaFoldDB" id="A0A0C2XG07"/>
<protein>
    <submittedName>
        <fullName evidence="2">Uncharacterized protein</fullName>
    </submittedName>
</protein>
<evidence type="ECO:0000256" key="1">
    <source>
        <dbReference type="SAM" id="MobiDB-lite"/>
    </source>
</evidence>
<organism evidence="2 3">
    <name type="scientific">Amanita muscaria (strain Koide BX008)</name>
    <dbReference type="NCBI Taxonomy" id="946122"/>
    <lineage>
        <taxon>Eukaryota</taxon>
        <taxon>Fungi</taxon>
        <taxon>Dikarya</taxon>
        <taxon>Basidiomycota</taxon>
        <taxon>Agaricomycotina</taxon>
        <taxon>Agaricomycetes</taxon>
        <taxon>Agaricomycetidae</taxon>
        <taxon>Agaricales</taxon>
        <taxon>Pluteineae</taxon>
        <taxon>Amanitaceae</taxon>
        <taxon>Amanita</taxon>
    </lineage>
</organism>
<feature type="region of interest" description="Disordered" evidence="1">
    <location>
        <begin position="217"/>
        <end position="274"/>
    </location>
</feature>
<gene>
    <name evidence="2" type="ORF">M378DRAFT_21900</name>
</gene>
<reference evidence="2 3" key="1">
    <citation type="submission" date="2014-04" db="EMBL/GenBank/DDBJ databases">
        <title>Evolutionary Origins and Diversification of the Mycorrhizal Mutualists.</title>
        <authorList>
            <consortium name="DOE Joint Genome Institute"/>
            <consortium name="Mycorrhizal Genomics Consortium"/>
            <person name="Kohler A."/>
            <person name="Kuo A."/>
            <person name="Nagy L.G."/>
            <person name="Floudas D."/>
            <person name="Copeland A."/>
            <person name="Barry K.W."/>
            <person name="Cichocki N."/>
            <person name="Veneault-Fourrey C."/>
            <person name="LaButti K."/>
            <person name="Lindquist E.A."/>
            <person name="Lipzen A."/>
            <person name="Lundell T."/>
            <person name="Morin E."/>
            <person name="Murat C."/>
            <person name="Riley R."/>
            <person name="Ohm R."/>
            <person name="Sun H."/>
            <person name="Tunlid A."/>
            <person name="Henrissat B."/>
            <person name="Grigoriev I.V."/>
            <person name="Hibbett D.S."/>
            <person name="Martin F."/>
        </authorList>
    </citation>
    <scope>NUCLEOTIDE SEQUENCE [LARGE SCALE GENOMIC DNA]</scope>
    <source>
        <strain evidence="2 3">Koide BX008</strain>
    </source>
</reference>
<dbReference type="InParanoid" id="A0A0C2XG07"/>
<accession>A0A0C2XG07</accession>
<dbReference type="OrthoDB" id="3065051at2759"/>
<feature type="compositionally biased region" description="Basic residues" evidence="1">
    <location>
        <begin position="168"/>
        <end position="178"/>
    </location>
</feature>
<name>A0A0C2XG07_AMAMK</name>
<feature type="region of interest" description="Disordered" evidence="1">
    <location>
        <begin position="72"/>
        <end position="132"/>
    </location>
</feature>
<feature type="compositionally biased region" description="Basic and acidic residues" evidence="1">
    <location>
        <begin position="245"/>
        <end position="274"/>
    </location>
</feature>
<dbReference type="Proteomes" id="UP000054549">
    <property type="component" value="Unassembled WGS sequence"/>
</dbReference>
<keyword evidence="3" id="KW-1185">Reference proteome</keyword>
<evidence type="ECO:0000313" key="3">
    <source>
        <dbReference type="Proteomes" id="UP000054549"/>
    </source>
</evidence>
<evidence type="ECO:0000313" key="2">
    <source>
        <dbReference type="EMBL" id="KIL68376.1"/>
    </source>
</evidence>